<comment type="caution">
    <text evidence="17">The sequence shown here is derived from an EMBL/GenBank/DDBJ whole genome shotgun (WGS) entry which is preliminary data.</text>
</comment>
<evidence type="ECO:0000313" key="17">
    <source>
        <dbReference type="EMBL" id="KRN47119.1"/>
    </source>
</evidence>
<dbReference type="NCBIfam" id="TIGR00554">
    <property type="entry name" value="panK_bact"/>
    <property type="match status" value="1"/>
</dbReference>
<reference evidence="17 18" key="1">
    <citation type="journal article" date="2015" name="Genome Announc.">
        <title>Expanding the biotechnology potential of lactobacilli through comparative genomics of 213 strains and associated genera.</title>
        <authorList>
            <person name="Sun Z."/>
            <person name="Harris H.M."/>
            <person name="McCann A."/>
            <person name="Guo C."/>
            <person name="Argimon S."/>
            <person name="Zhang W."/>
            <person name="Yang X."/>
            <person name="Jeffery I.B."/>
            <person name="Cooney J.C."/>
            <person name="Kagawa T.F."/>
            <person name="Liu W."/>
            <person name="Song Y."/>
            <person name="Salvetti E."/>
            <person name="Wrobel A."/>
            <person name="Rasinkangas P."/>
            <person name="Parkhill J."/>
            <person name="Rea M.C."/>
            <person name="O'Sullivan O."/>
            <person name="Ritari J."/>
            <person name="Douillard F.P."/>
            <person name="Paul Ross R."/>
            <person name="Yang R."/>
            <person name="Briner A.E."/>
            <person name="Felis G.E."/>
            <person name="de Vos W.M."/>
            <person name="Barrangou R."/>
            <person name="Klaenhammer T.R."/>
            <person name="Caufield P.W."/>
            <person name="Cui Y."/>
            <person name="Zhang H."/>
            <person name="O'Toole P.W."/>
        </authorList>
    </citation>
    <scope>NUCLEOTIDE SEQUENCE [LARGE SCALE GENOMIC DNA]</scope>
    <source>
        <strain evidence="17 18">DSM 20410</strain>
    </source>
</reference>
<accession>A0A0R2H2Z3</accession>
<keyword evidence="12 14" id="KW-0173">Coenzyme A biosynthesis</keyword>
<evidence type="ECO:0000256" key="12">
    <source>
        <dbReference type="ARBA" id="ARBA00022993"/>
    </source>
</evidence>
<keyword evidence="18" id="KW-1185">Reference proteome</keyword>
<evidence type="ECO:0000256" key="2">
    <source>
        <dbReference type="ARBA" id="ARBA00004496"/>
    </source>
</evidence>
<evidence type="ECO:0000256" key="3">
    <source>
        <dbReference type="ARBA" id="ARBA00005225"/>
    </source>
</evidence>
<keyword evidence="9 14" id="KW-0547">Nucleotide-binding</keyword>
<dbReference type="InterPro" id="IPR004566">
    <property type="entry name" value="PanK"/>
</dbReference>
<dbReference type="EC" id="2.7.1.33" evidence="5 14"/>
<dbReference type="PIRSF" id="PIRSF000545">
    <property type="entry name" value="Pantothenate_kin"/>
    <property type="match status" value="1"/>
</dbReference>
<evidence type="ECO:0000256" key="15">
    <source>
        <dbReference type="RuleBase" id="RU003530"/>
    </source>
</evidence>
<keyword evidence="10 14" id="KW-0418">Kinase</keyword>
<evidence type="ECO:0000256" key="8">
    <source>
        <dbReference type="ARBA" id="ARBA00022679"/>
    </source>
</evidence>
<sequence>MNMTEPSMNYQVIKREDWRKLGQTASNDVKSKLTPQVLSELKAFNDQISLDEVDAIYKPLVAYIKTQYRQYGQDRKVQAEFLEQPQTPSPFVIGIAGSVAVGKTTTAQLLQYLLQAEFGQSEVALATTDGFLRSNEELVQQGIMERKGFPESYNMPKLLEFVDAIKDGDEEIRAPKYSHDISDVLPNEYDYFKRPKIFILEGINTLQATPDAPVYLSDFFDLSIYLDADTDLIAHWYLDRFVALLNQTAQAQDPNNFFYSWTQMPFDQAISQARQVWETVNLPNLEDYILPTRERADLILHKTVGHIIDEIWLRKF</sequence>
<dbReference type="SUPFAM" id="SSF52540">
    <property type="entry name" value="P-loop containing nucleoside triphosphate hydrolases"/>
    <property type="match status" value="1"/>
</dbReference>
<evidence type="ECO:0000256" key="14">
    <source>
        <dbReference type="HAMAP-Rule" id="MF_00215"/>
    </source>
</evidence>
<dbReference type="InterPro" id="IPR027417">
    <property type="entry name" value="P-loop_NTPase"/>
</dbReference>
<dbReference type="Pfam" id="PF00485">
    <property type="entry name" value="PRK"/>
    <property type="match status" value="1"/>
</dbReference>
<dbReference type="PATRIC" id="fig|1629.5.peg.393"/>
<comment type="similarity">
    <text evidence="4 14 15">Belongs to the prokaryotic pantothenate kinase family.</text>
</comment>
<keyword evidence="7 14" id="KW-0963">Cytoplasm</keyword>
<comment type="pathway">
    <text evidence="3 14 15">Cofactor biosynthesis; coenzyme A biosynthesis; CoA from (R)-pantothenate: step 1/5.</text>
</comment>
<dbReference type="GO" id="GO:0015937">
    <property type="term" value="P:coenzyme A biosynthetic process"/>
    <property type="evidence" value="ECO:0007669"/>
    <property type="project" value="UniProtKB-UniRule"/>
</dbReference>
<dbReference type="Gene3D" id="3.40.50.300">
    <property type="entry name" value="P-loop containing nucleotide triphosphate hydrolases"/>
    <property type="match status" value="1"/>
</dbReference>
<dbReference type="GO" id="GO:0005737">
    <property type="term" value="C:cytoplasm"/>
    <property type="evidence" value="ECO:0007669"/>
    <property type="project" value="UniProtKB-SubCell"/>
</dbReference>
<dbReference type="AlphaFoldDB" id="A0A0R2H2Z3"/>
<dbReference type="GO" id="GO:0005524">
    <property type="term" value="F:ATP binding"/>
    <property type="evidence" value="ECO:0007669"/>
    <property type="project" value="UniProtKB-UniRule"/>
</dbReference>
<evidence type="ECO:0000256" key="11">
    <source>
        <dbReference type="ARBA" id="ARBA00022840"/>
    </source>
</evidence>
<organism evidence="17 18">
    <name type="scientific">Weissella viridescens</name>
    <name type="common">Lactobacillus viridescens</name>
    <dbReference type="NCBI Taxonomy" id="1629"/>
    <lineage>
        <taxon>Bacteria</taxon>
        <taxon>Bacillati</taxon>
        <taxon>Bacillota</taxon>
        <taxon>Bacilli</taxon>
        <taxon>Lactobacillales</taxon>
        <taxon>Lactobacillaceae</taxon>
        <taxon>Weissella</taxon>
    </lineage>
</organism>
<dbReference type="CDD" id="cd02025">
    <property type="entry name" value="PanK"/>
    <property type="match status" value="1"/>
</dbReference>
<dbReference type="EMBL" id="JQBM01000001">
    <property type="protein sequence ID" value="KRN47119.1"/>
    <property type="molecule type" value="Genomic_DNA"/>
</dbReference>
<keyword evidence="8 14" id="KW-0808">Transferase</keyword>
<dbReference type="PANTHER" id="PTHR10285">
    <property type="entry name" value="URIDINE KINASE"/>
    <property type="match status" value="1"/>
</dbReference>
<name>A0A0R2H2Z3_WEIVI</name>
<dbReference type="UniPathway" id="UPA00241">
    <property type="reaction ID" value="UER00352"/>
</dbReference>
<comment type="subcellular location">
    <subcellularLocation>
        <location evidence="2 14 15">Cytoplasm</location>
    </subcellularLocation>
</comment>
<evidence type="ECO:0000256" key="6">
    <source>
        <dbReference type="ARBA" id="ARBA00015080"/>
    </source>
</evidence>
<protein>
    <recommendedName>
        <fullName evidence="6 14">Pantothenate kinase</fullName>
        <ecNumber evidence="5 14">2.7.1.33</ecNumber>
    </recommendedName>
    <alternativeName>
        <fullName evidence="13 14">Pantothenic acid kinase</fullName>
    </alternativeName>
</protein>
<dbReference type="GO" id="GO:0004594">
    <property type="term" value="F:pantothenate kinase activity"/>
    <property type="evidence" value="ECO:0007669"/>
    <property type="project" value="UniProtKB-UniRule"/>
</dbReference>
<evidence type="ECO:0000256" key="4">
    <source>
        <dbReference type="ARBA" id="ARBA00006087"/>
    </source>
</evidence>
<gene>
    <name evidence="14" type="primary">coaA</name>
    <name evidence="17" type="ORF">IV50_GL000389</name>
</gene>
<evidence type="ECO:0000256" key="5">
    <source>
        <dbReference type="ARBA" id="ARBA00012102"/>
    </source>
</evidence>
<evidence type="ECO:0000313" key="18">
    <source>
        <dbReference type="Proteomes" id="UP000051992"/>
    </source>
</evidence>
<dbReference type="HAMAP" id="MF_00215">
    <property type="entry name" value="Pantothen_kinase_1"/>
    <property type="match status" value="1"/>
</dbReference>
<evidence type="ECO:0000259" key="16">
    <source>
        <dbReference type="Pfam" id="PF00485"/>
    </source>
</evidence>
<evidence type="ECO:0000256" key="7">
    <source>
        <dbReference type="ARBA" id="ARBA00022490"/>
    </source>
</evidence>
<evidence type="ECO:0000256" key="1">
    <source>
        <dbReference type="ARBA" id="ARBA00001206"/>
    </source>
</evidence>
<evidence type="ECO:0000256" key="13">
    <source>
        <dbReference type="ARBA" id="ARBA00032866"/>
    </source>
</evidence>
<proteinExistence type="inferred from homology"/>
<comment type="catalytic activity">
    <reaction evidence="1 14 15">
        <text>(R)-pantothenate + ATP = (R)-4'-phosphopantothenate + ADP + H(+)</text>
        <dbReference type="Rhea" id="RHEA:16373"/>
        <dbReference type="ChEBI" id="CHEBI:10986"/>
        <dbReference type="ChEBI" id="CHEBI:15378"/>
        <dbReference type="ChEBI" id="CHEBI:29032"/>
        <dbReference type="ChEBI" id="CHEBI:30616"/>
        <dbReference type="ChEBI" id="CHEBI:456216"/>
        <dbReference type="EC" id="2.7.1.33"/>
    </reaction>
</comment>
<evidence type="ECO:0000256" key="9">
    <source>
        <dbReference type="ARBA" id="ARBA00022741"/>
    </source>
</evidence>
<dbReference type="InterPro" id="IPR006083">
    <property type="entry name" value="PRK/URK"/>
</dbReference>
<feature type="domain" description="Phosphoribulokinase/uridine kinase" evidence="16">
    <location>
        <begin position="92"/>
        <end position="240"/>
    </location>
</feature>
<keyword evidence="11 14" id="KW-0067">ATP-binding</keyword>
<dbReference type="Proteomes" id="UP000051992">
    <property type="component" value="Unassembled WGS sequence"/>
</dbReference>
<evidence type="ECO:0000256" key="10">
    <source>
        <dbReference type="ARBA" id="ARBA00022777"/>
    </source>
</evidence>
<feature type="binding site" evidence="14">
    <location>
        <begin position="97"/>
        <end position="104"/>
    </location>
    <ligand>
        <name>ATP</name>
        <dbReference type="ChEBI" id="CHEBI:30616"/>
    </ligand>
</feature>